<name>A0A0F6T9E9_9CORY</name>
<evidence type="ECO:0000313" key="2">
    <source>
        <dbReference type="Proteomes" id="UP000033566"/>
    </source>
</evidence>
<evidence type="ECO:0000313" key="1">
    <source>
        <dbReference type="EMBL" id="AKE38044.1"/>
    </source>
</evidence>
<dbReference type="HOGENOM" id="CLU_1701285_0_0_11"/>
<dbReference type="PATRIC" id="fig|161896.4.peg.48"/>
<keyword evidence="2" id="KW-1185">Reference proteome</keyword>
<dbReference type="KEGG" id="ccj:UL81_00255"/>
<organism evidence="1 2">
    <name type="scientific">Corynebacterium camporealensis</name>
    <dbReference type="NCBI Taxonomy" id="161896"/>
    <lineage>
        <taxon>Bacteria</taxon>
        <taxon>Bacillati</taxon>
        <taxon>Actinomycetota</taxon>
        <taxon>Actinomycetes</taxon>
        <taxon>Mycobacteriales</taxon>
        <taxon>Corynebacteriaceae</taxon>
        <taxon>Corynebacterium</taxon>
    </lineage>
</organism>
<proteinExistence type="predicted"/>
<gene>
    <name evidence="1" type="ORF">UL81_00255</name>
</gene>
<protein>
    <submittedName>
        <fullName evidence="1">Uncharacterized protein</fullName>
    </submittedName>
</protein>
<sequence>MAVIISRRSSYCPNFATAPIRGIDLDGISQGAHPYPTLLKVMDQVESVTDGAAQPVEGVDDNDISRAGLLESGPIRGGSGFLVDVDVFIRNIFFTERVDLTVEVLFCGGNPGVTNIHDPQRAGSLFCSRFRESIRWNSLWNSPLLGLCIFNWFH</sequence>
<dbReference type="AlphaFoldDB" id="A0A0F6T9E9"/>
<accession>A0A0F6T9E9</accession>
<dbReference type="STRING" id="161896.UL81_00255"/>
<dbReference type="Proteomes" id="UP000033566">
    <property type="component" value="Chromosome"/>
</dbReference>
<dbReference type="EMBL" id="CP011311">
    <property type="protein sequence ID" value="AKE38044.1"/>
    <property type="molecule type" value="Genomic_DNA"/>
</dbReference>
<reference evidence="1 2" key="1">
    <citation type="journal article" date="2015" name="Genome Announc.">
        <title>Complete Genome Sequence of Corynebacterium camporealensis DSM 44610, Isolated from the Milk of a Manchega Sheep with Subclinical Mastitis.</title>
        <authorList>
            <person name="Ruckert C."/>
            <person name="Albersmeier A."/>
            <person name="Winkler A."/>
            <person name="Tauch A."/>
        </authorList>
    </citation>
    <scope>NUCLEOTIDE SEQUENCE [LARGE SCALE GENOMIC DNA]</scope>
    <source>
        <strain evidence="1 2">DSM 44610</strain>
    </source>
</reference>